<feature type="region of interest" description="Disordered" evidence="1">
    <location>
        <begin position="55"/>
        <end position="107"/>
    </location>
</feature>
<comment type="caution">
    <text evidence="3">The sequence shown here is derived from an EMBL/GenBank/DDBJ whole genome shotgun (WGS) entry which is preliminary data.</text>
</comment>
<evidence type="ECO:0000313" key="3">
    <source>
        <dbReference type="EMBL" id="KAK9780034.1"/>
    </source>
</evidence>
<keyword evidence="2" id="KW-0812">Transmembrane</keyword>
<keyword evidence="4" id="KW-1185">Reference proteome</keyword>
<organism evidence="3 4">
    <name type="scientific">Seiridium cardinale</name>
    <dbReference type="NCBI Taxonomy" id="138064"/>
    <lineage>
        <taxon>Eukaryota</taxon>
        <taxon>Fungi</taxon>
        <taxon>Dikarya</taxon>
        <taxon>Ascomycota</taxon>
        <taxon>Pezizomycotina</taxon>
        <taxon>Sordariomycetes</taxon>
        <taxon>Xylariomycetidae</taxon>
        <taxon>Amphisphaeriales</taxon>
        <taxon>Sporocadaceae</taxon>
        <taxon>Seiridium</taxon>
    </lineage>
</organism>
<sequence length="107" mass="12336">MSWYSSAVPIPPEIWSIVRWVAFFFKMTSLLFAIPLFGLIIFDFFLWVWRLMRKPPRDASPSNKGPRSSHRRLSQMRANAGPANSTSIQQRRATGDKRTGYTTNVDT</sequence>
<evidence type="ECO:0000256" key="1">
    <source>
        <dbReference type="SAM" id="MobiDB-lite"/>
    </source>
</evidence>
<gene>
    <name evidence="3" type="ORF">SCAR479_03158</name>
</gene>
<feature type="compositionally biased region" description="Polar residues" evidence="1">
    <location>
        <begin position="82"/>
        <end position="92"/>
    </location>
</feature>
<protein>
    <submittedName>
        <fullName evidence="3">Uncharacterized protein</fullName>
    </submittedName>
</protein>
<dbReference type="Proteomes" id="UP001465668">
    <property type="component" value="Unassembled WGS sequence"/>
</dbReference>
<name>A0ABR2Y1Y3_9PEZI</name>
<evidence type="ECO:0000313" key="4">
    <source>
        <dbReference type="Proteomes" id="UP001465668"/>
    </source>
</evidence>
<proteinExistence type="predicted"/>
<keyword evidence="2" id="KW-1133">Transmembrane helix</keyword>
<keyword evidence="2" id="KW-0472">Membrane</keyword>
<evidence type="ECO:0000256" key="2">
    <source>
        <dbReference type="SAM" id="Phobius"/>
    </source>
</evidence>
<reference evidence="3 4" key="1">
    <citation type="submission" date="2024-02" db="EMBL/GenBank/DDBJ databases">
        <title>First draft genome assembly of two strains of Seiridium cardinale.</title>
        <authorList>
            <person name="Emiliani G."/>
            <person name="Scali E."/>
        </authorList>
    </citation>
    <scope>NUCLEOTIDE SEQUENCE [LARGE SCALE GENOMIC DNA]</scope>
    <source>
        <strain evidence="3 4">BM-138-000479</strain>
    </source>
</reference>
<feature type="transmembrane region" description="Helical" evidence="2">
    <location>
        <begin position="20"/>
        <end position="49"/>
    </location>
</feature>
<accession>A0ABR2Y1Y3</accession>
<dbReference type="EMBL" id="JARVKM010000008">
    <property type="protein sequence ID" value="KAK9780034.1"/>
    <property type="molecule type" value="Genomic_DNA"/>
</dbReference>